<dbReference type="AlphaFoldDB" id="A0A2N9EYK5"/>
<dbReference type="GO" id="GO:0071949">
    <property type="term" value="F:FAD binding"/>
    <property type="evidence" value="ECO:0007669"/>
    <property type="project" value="InterPro"/>
</dbReference>
<comment type="similarity">
    <text evidence="3">Belongs to the 3-hydroxybenzoate 6-hydroxylase family.</text>
</comment>
<dbReference type="SUPFAM" id="SSF51905">
    <property type="entry name" value="FAD/NAD(P)-binding domain"/>
    <property type="match status" value="1"/>
</dbReference>
<dbReference type="Gene3D" id="3.50.50.60">
    <property type="entry name" value="FAD/NAD(P)-binding domain"/>
    <property type="match status" value="1"/>
</dbReference>
<proteinExistence type="inferred from homology"/>
<dbReference type="InterPro" id="IPR044560">
    <property type="entry name" value="MOase"/>
</dbReference>
<dbReference type="InterPro" id="IPR002938">
    <property type="entry name" value="FAD-bd"/>
</dbReference>
<dbReference type="InterPro" id="IPR036188">
    <property type="entry name" value="FAD/NAD-bd_sf"/>
</dbReference>
<evidence type="ECO:0000256" key="1">
    <source>
        <dbReference type="ARBA" id="ARBA00023002"/>
    </source>
</evidence>
<evidence type="ECO:0000256" key="3">
    <source>
        <dbReference type="ARBA" id="ARBA00024018"/>
    </source>
</evidence>
<dbReference type="GO" id="GO:0004497">
    <property type="term" value="F:monooxygenase activity"/>
    <property type="evidence" value="ECO:0007669"/>
    <property type="project" value="UniProtKB-KW"/>
</dbReference>
<accession>A0A2N9EYK5</accession>
<dbReference type="EMBL" id="OIVN01000423">
    <property type="protein sequence ID" value="SPC79932.1"/>
    <property type="molecule type" value="Genomic_DNA"/>
</dbReference>
<evidence type="ECO:0000256" key="2">
    <source>
        <dbReference type="ARBA" id="ARBA00023033"/>
    </source>
</evidence>
<evidence type="ECO:0000313" key="6">
    <source>
        <dbReference type="EMBL" id="SPD11138.1"/>
    </source>
</evidence>
<dbReference type="Pfam" id="PF01494">
    <property type="entry name" value="FAD_binding_3"/>
    <property type="match status" value="1"/>
</dbReference>
<evidence type="ECO:0000313" key="5">
    <source>
        <dbReference type="EMBL" id="SPC79932.1"/>
    </source>
</evidence>
<dbReference type="PANTHER" id="PTHR45934:SF20">
    <property type="entry name" value="MONOOXYGENASE 2-RELATED"/>
    <property type="match status" value="1"/>
</dbReference>
<evidence type="ECO:0000259" key="4">
    <source>
        <dbReference type="Pfam" id="PF01494"/>
    </source>
</evidence>
<protein>
    <recommendedName>
        <fullName evidence="4">FAD-binding domain-containing protein</fullName>
    </recommendedName>
</protein>
<sequence>MKQFVLNKLVKLPDQWRAVIESTEPDGCISSQLIYRHPWELLWGNISKSNVCVAGDAFHPMTPHIGQGGGAALEDGVILARCLAEALLKEPCEEDMEQHKRIEMGLKKYAKERRWRAFELITTSCFAAFIYQNEGKMMNFLREKFLTSYLHGLILKRADFDCGKLSIS</sequence>
<dbReference type="EMBL" id="OIVN01003426">
    <property type="protein sequence ID" value="SPD11138.1"/>
    <property type="molecule type" value="Genomic_DNA"/>
</dbReference>
<keyword evidence="1" id="KW-0560">Oxidoreductase</keyword>
<reference evidence="5" key="1">
    <citation type="submission" date="2018-02" db="EMBL/GenBank/DDBJ databases">
        <authorList>
            <person name="Cohen D.B."/>
            <person name="Kent A.D."/>
        </authorList>
    </citation>
    <scope>NUCLEOTIDE SEQUENCE</scope>
</reference>
<organism evidence="5">
    <name type="scientific">Fagus sylvatica</name>
    <name type="common">Beechnut</name>
    <dbReference type="NCBI Taxonomy" id="28930"/>
    <lineage>
        <taxon>Eukaryota</taxon>
        <taxon>Viridiplantae</taxon>
        <taxon>Streptophyta</taxon>
        <taxon>Embryophyta</taxon>
        <taxon>Tracheophyta</taxon>
        <taxon>Spermatophyta</taxon>
        <taxon>Magnoliopsida</taxon>
        <taxon>eudicotyledons</taxon>
        <taxon>Gunneridae</taxon>
        <taxon>Pentapetalae</taxon>
        <taxon>rosids</taxon>
        <taxon>fabids</taxon>
        <taxon>Fagales</taxon>
        <taxon>Fagaceae</taxon>
        <taxon>Fagus</taxon>
    </lineage>
</organism>
<dbReference type="PANTHER" id="PTHR45934">
    <property type="entry name" value="FAD/NAD(P)-BINDING OXIDOREDUCTASE FAMILY PROTEIN"/>
    <property type="match status" value="1"/>
</dbReference>
<keyword evidence="2" id="KW-0503">Monooxygenase</keyword>
<name>A0A2N9EYK5_FAGSY</name>
<feature type="domain" description="FAD-binding" evidence="4">
    <location>
        <begin position="47"/>
        <end position="88"/>
    </location>
</feature>
<gene>
    <name evidence="6" type="ORF">FSB_LOCUS39020</name>
    <name evidence="5" type="ORF">FSB_LOCUS7814</name>
</gene>